<dbReference type="NCBIfam" id="TIGR00229">
    <property type="entry name" value="sensory_box"/>
    <property type="match status" value="1"/>
</dbReference>
<sequence length="598" mass="64719">MWLKRRFALVASIGLLVAIGVVGWQMNSAAQRTAEDIHRQDTANLSRTVANLGSQYLLLSASELAHYSNVHSFSLRAGDPGDQRLLKDFRSKAAFFPHGAALADLQGNILNVDADEPGLPAADDPGYASLREGLTAGQPGFSSVMTVRGVPLTAAGVPVIVGGQPRGVLVGYTKAVGSHLQAYTDRFAGAGETGAIVDSRGVFAAVSDIKRIAAPVEPAVRAAIANATPMEPVAVEYDRDGRKMVAFVVTGLPGGWAIYSSRTLSDFYGPIRSGNFKSDITLLGMILIAGVALSAMNHRAEMTRRRGEERFAALVKNGSDVVTLLDANGRITYDSPSVRRVLGFPPDARLGLEAASVLHPDDQSEARALFRRALQAPDTVHRMQGRVRRAGGAYEWVDLSVTNHLGNPAIGAIVVNAREITESRRLQERMRYLALHDALTGLPNRRLFKDRLTESLRPDPARPHLRSLLFVDLDEFKPVNDRYGHDAGDELLCQVSSRLIRRLRPSDTLARIGGDEFVILLDPIVDRDEATTVADRLLAALAEPYRVAGHDVRIGGSIGVSIARPGQDPDEMLRSADSAMYRAKQDGGLRYELCELTS</sequence>
<dbReference type="Pfam" id="PF00990">
    <property type="entry name" value="GGDEF"/>
    <property type="match status" value="1"/>
</dbReference>
<dbReference type="InterPro" id="IPR013656">
    <property type="entry name" value="PAS_4"/>
</dbReference>
<dbReference type="InterPro" id="IPR035965">
    <property type="entry name" value="PAS-like_dom_sf"/>
</dbReference>
<dbReference type="FunFam" id="3.30.70.270:FF:000001">
    <property type="entry name" value="Diguanylate cyclase domain protein"/>
    <property type="match status" value="1"/>
</dbReference>
<reference evidence="3" key="1">
    <citation type="submission" date="2021-01" db="EMBL/GenBank/DDBJ databases">
        <title>Whole genome shotgun sequence of Planosporangium flavigriseum NBRC 105377.</title>
        <authorList>
            <person name="Komaki H."/>
            <person name="Tamura T."/>
        </authorList>
    </citation>
    <scope>NUCLEOTIDE SEQUENCE</scope>
    <source>
        <strain evidence="3">NBRC 105377</strain>
    </source>
</reference>
<comment type="caution">
    <text evidence="3">The sequence shown here is derived from an EMBL/GenBank/DDBJ whole genome shotgun (WGS) entry which is preliminary data.</text>
</comment>
<accession>A0A8J3PN48</accession>
<dbReference type="CDD" id="cd00130">
    <property type="entry name" value="PAS"/>
    <property type="match status" value="1"/>
</dbReference>
<dbReference type="InterPro" id="IPR029787">
    <property type="entry name" value="Nucleotide_cyclase"/>
</dbReference>
<evidence type="ECO:0000259" key="1">
    <source>
        <dbReference type="PROSITE" id="PS50112"/>
    </source>
</evidence>
<feature type="domain" description="PAS" evidence="1">
    <location>
        <begin position="307"/>
        <end position="377"/>
    </location>
</feature>
<protein>
    <recommendedName>
        <fullName evidence="5">PAS domain S-box-containing protein/diguanylate cyclase (GGDEF) domain-containing protein</fullName>
    </recommendedName>
</protein>
<dbReference type="PROSITE" id="PS50887">
    <property type="entry name" value="GGDEF"/>
    <property type="match status" value="1"/>
</dbReference>
<feature type="domain" description="GGDEF" evidence="2">
    <location>
        <begin position="464"/>
        <end position="596"/>
    </location>
</feature>
<dbReference type="InterPro" id="IPR000160">
    <property type="entry name" value="GGDEF_dom"/>
</dbReference>
<dbReference type="NCBIfam" id="TIGR00254">
    <property type="entry name" value="GGDEF"/>
    <property type="match status" value="1"/>
</dbReference>
<dbReference type="Gene3D" id="3.30.70.270">
    <property type="match status" value="1"/>
</dbReference>
<dbReference type="PANTHER" id="PTHR44757:SF2">
    <property type="entry name" value="BIOFILM ARCHITECTURE MAINTENANCE PROTEIN MBAA"/>
    <property type="match status" value="1"/>
</dbReference>
<gene>
    <name evidence="3" type="ORF">Pfl04_46350</name>
</gene>
<dbReference type="EMBL" id="BONU01000048">
    <property type="protein sequence ID" value="GIG76231.1"/>
    <property type="molecule type" value="Genomic_DNA"/>
</dbReference>
<dbReference type="Gene3D" id="3.30.450.20">
    <property type="entry name" value="PAS domain"/>
    <property type="match status" value="1"/>
</dbReference>
<dbReference type="SMART" id="SM00267">
    <property type="entry name" value="GGDEF"/>
    <property type="match status" value="1"/>
</dbReference>
<dbReference type="PANTHER" id="PTHR44757">
    <property type="entry name" value="DIGUANYLATE CYCLASE DGCP"/>
    <property type="match status" value="1"/>
</dbReference>
<dbReference type="SUPFAM" id="SSF55073">
    <property type="entry name" value="Nucleotide cyclase"/>
    <property type="match status" value="1"/>
</dbReference>
<dbReference type="AlphaFoldDB" id="A0A8J3PN48"/>
<proteinExistence type="predicted"/>
<organism evidence="3 4">
    <name type="scientific">Planosporangium flavigriseum</name>
    <dbReference type="NCBI Taxonomy" id="373681"/>
    <lineage>
        <taxon>Bacteria</taxon>
        <taxon>Bacillati</taxon>
        <taxon>Actinomycetota</taxon>
        <taxon>Actinomycetes</taxon>
        <taxon>Micromonosporales</taxon>
        <taxon>Micromonosporaceae</taxon>
        <taxon>Planosporangium</taxon>
    </lineage>
</organism>
<dbReference type="Proteomes" id="UP000653674">
    <property type="component" value="Unassembled WGS sequence"/>
</dbReference>
<dbReference type="InterPro" id="IPR052155">
    <property type="entry name" value="Biofilm_reg_signaling"/>
</dbReference>
<dbReference type="InterPro" id="IPR000014">
    <property type="entry name" value="PAS"/>
</dbReference>
<evidence type="ECO:0000313" key="4">
    <source>
        <dbReference type="Proteomes" id="UP000653674"/>
    </source>
</evidence>
<name>A0A8J3PN48_9ACTN</name>
<keyword evidence="4" id="KW-1185">Reference proteome</keyword>
<evidence type="ECO:0000313" key="3">
    <source>
        <dbReference type="EMBL" id="GIG76231.1"/>
    </source>
</evidence>
<dbReference type="SMART" id="SM00091">
    <property type="entry name" value="PAS"/>
    <property type="match status" value="1"/>
</dbReference>
<dbReference type="CDD" id="cd01949">
    <property type="entry name" value="GGDEF"/>
    <property type="match status" value="1"/>
</dbReference>
<dbReference type="Pfam" id="PF08448">
    <property type="entry name" value="PAS_4"/>
    <property type="match status" value="1"/>
</dbReference>
<evidence type="ECO:0008006" key="5">
    <source>
        <dbReference type="Google" id="ProtNLM"/>
    </source>
</evidence>
<dbReference type="InterPro" id="IPR043128">
    <property type="entry name" value="Rev_trsase/Diguanyl_cyclase"/>
</dbReference>
<evidence type="ECO:0000259" key="2">
    <source>
        <dbReference type="PROSITE" id="PS50887"/>
    </source>
</evidence>
<dbReference type="PROSITE" id="PS50112">
    <property type="entry name" value="PAS"/>
    <property type="match status" value="1"/>
</dbReference>
<dbReference type="SUPFAM" id="SSF55785">
    <property type="entry name" value="PYP-like sensor domain (PAS domain)"/>
    <property type="match status" value="1"/>
</dbReference>